<dbReference type="Gene3D" id="3.40.1350.10">
    <property type="match status" value="1"/>
</dbReference>
<sequence>MRFRIGEFYRYAKPADAKPSHVDGLPNFHFIMRTEGMPQIQMERGIAAPARTRAPDGDRVAAFFLSSSYNKRGSFENPWHDEIEPDRGHARYYGDNRTPGADPSKAPGNSSLLAQFELHASPHPEMRQKAAPLLVFRSSKKGYKEFCGLGILTGVQRVTQYAQRNGGFFTNYLFEIALLTLTEEDEGVAAIWLKDRRDPKLSAIVANAAAPSAWVSWIRHGKPVIEKLRRRVVRYQIAPKSDQLPGSNTNERKALETIYSYYDGRKSRFEALASMVCESTVRESGGNYQRGWLTRGTSDGGLDFVGRLDVGDGFARTKLVVLGQAKCERIDAPTGGNHLARTVARLRRGWLGAYVTTSFFSPAVQKEVYEDQYPLILINGGQLAAEATRMQLTGGYPSLESFLDFVDQGYEEQVSSRDPEEILWD</sequence>
<feature type="region of interest" description="Disordered" evidence="1">
    <location>
        <begin position="77"/>
        <end position="109"/>
    </location>
</feature>
<evidence type="ECO:0008006" key="6">
    <source>
        <dbReference type="Google" id="ProtNLM"/>
    </source>
</evidence>
<dbReference type="PATRIC" id="fig|1384056.3.peg.1306"/>
<evidence type="ECO:0000256" key="1">
    <source>
        <dbReference type="SAM" id="MobiDB-lite"/>
    </source>
</evidence>
<gene>
    <name evidence="4" type="ORF">N787_10440</name>
</gene>
<dbReference type="eggNOG" id="COG1715">
    <property type="taxonomic scope" value="Bacteria"/>
</dbReference>
<feature type="domain" description="Restriction endonuclease type IV Mrr" evidence="2">
    <location>
        <begin position="277"/>
        <end position="384"/>
    </location>
</feature>
<feature type="domain" description="Restriction endonuclease AspBHI N-terminal" evidence="3">
    <location>
        <begin position="74"/>
        <end position="222"/>
    </location>
</feature>
<dbReference type="InterPro" id="IPR041409">
    <property type="entry name" value="RE_AspBHI_N"/>
</dbReference>
<dbReference type="InterPro" id="IPR011856">
    <property type="entry name" value="tRNA_endonuc-like_dom_sf"/>
</dbReference>
<accession>A0A091B6J8</accession>
<dbReference type="Pfam" id="PF18062">
    <property type="entry name" value="RE_AspBHI_N"/>
    <property type="match status" value="1"/>
</dbReference>
<dbReference type="Proteomes" id="UP000029393">
    <property type="component" value="Unassembled WGS sequence"/>
</dbReference>
<feature type="compositionally biased region" description="Basic and acidic residues" evidence="1">
    <location>
        <begin position="78"/>
        <end position="94"/>
    </location>
</feature>
<dbReference type="EMBL" id="AVCK01000016">
    <property type="protein sequence ID" value="KFN46439.1"/>
    <property type="molecule type" value="Genomic_DNA"/>
</dbReference>
<proteinExistence type="predicted"/>
<evidence type="ECO:0000259" key="2">
    <source>
        <dbReference type="Pfam" id="PF04471"/>
    </source>
</evidence>
<dbReference type="GO" id="GO:0003677">
    <property type="term" value="F:DNA binding"/>
    <property type="evidence" value="ECO:0007669"/>
    <property type="project" value="InterPro"/>
</dbReference>
<dbReference type="GO" id="GO:0009307">
    <property type="term" value="P:DNA restriction-modification system"/>
    <property type="evidence" value="ECO:0007669"/>
    <property type="project" value="InterPro"/>
</dbReference>
<comment type="caution">
    <text evidence="4">The sequence shown here is derived from an EMBL/GenBank/DDBJ whole genome shotgun (WGS) entry which is preliminary data.</text>
</comment>
<dbReference type="STRING" id="1384056.N787_10440"/>
<dbReference type="CDD" id="cd22335">
    <property type="entry name" value="MspjI-like"/>
    <property type="match status" value="1"/>
</dbReference>
<organism evidence="4 5">
    <name type="scientific">Arenimonas metalli CF5-1</name>
    <dbReference type="NCBI Taxonomy" id="1384056"/>
    <lineage>
        <taxon>Bacteria</taxon>
        <taxon>Pseudomonadati</taxon>
        <taxon>Pseudomonadota</taxon>
        <taxon>Gammaproteobacteria</taxon>
        <taxon>Lysobacterales</taxon>
        <taxon>Lysobacteraceae</taxon>
        <taxon>Arenimonas</taxon>
    </lineage>
</organism>
<keyword evidence="5" id="KW-1185">Reference proteome</keyword>
<protein>
    <recommendedName>
        <fullName evidence="6">Restriction endonuclease type IV Mrr domain-containing protein</fullName>
    </recommendedName>
</protein>
<dbReference type="RefSeq" id="WP_034211983.1">
    <property type="nucleotide sequence ID" value="NZ_AVCK01000016.1"/>
</dbReference>
<reference evidence="4 5" key="1">
    <citation type="submission" date="2013-09" db="EMBL/GenBank/DDBJ databases">
        <title>Genome sequencing of Arenimonas metalli.</title>
        <authorList>
            <person name="Chen F."/>
            <person name="Wang G."/>
        </authorList>
    </citation>
    <scope>NUCLEOTIDE SEQUENCE [LARGE SCALE GENOMIC DNA]</scope>
    <source>
        <strain evidence="4 5">CF5-1</strain>
    </source>
</reference>
<dbReference type="InterPro" id="IPR007560">
    <property type="entry name" value="Restrct_endonuc_IV_Mrr"/>
</dbReference>
<dbReference type="REBASE" id="220171">
    <property type="entry name" value="AmeCF51ORF10440P"/>
</dbReference>
<dbReference type="GO" id="GO:0004519">
    <property type="term" value="F:endonuclease activity"/>
    <property type="evidence" value="ECO:0007669"/>
    <property type="project" value="InterPro"/>
</dbReference>
<evidence type="ECO:0000313" key="5">
    <source>
        <dbReference type="Proteomes" id="UP000029393"/>
    </source>
</evidence>
<dbReference type="AlphaFoldDB" id="A0A091B6J8"/>
<dbReference type="Pfam" id="PF04471">
    <property type="entry name" value="Mrr_cat"/>
    <property type="match status" value="1"/>
</dbReference>
<dbReference type="OrthoDB" id="3010308at2"/>
<dbReference type="Gene3D" id="2.30.280.20">
    <property type="match status" value="1"/>
</dbReference>
<name>A0A091B6J8_9GAMM</name>
<evidence type="ECO:0000259" key="3">
    <source>
        <dbReference type="Pfam" id="PF18062"/>
    </source>
</evidence>
<evidence type="ECO:0000313" key="4">
    <source>
        <dbReference type="EMBL" id="KFN46439.1"/>
    </source>
</evidence>